<dbReference type="PANTHER" id="PTHR48055">
    <property type="entry name" value="LEUCINE-RICH REPEAT RECEPTOR PROTEIN KINASE EMS1"/>
    <property type="match status" value="1"/>
</dbReference>
<keyword evidence="12" id="KW-0418">Kinase</keyword>
<evidence type="ECO:0000256" key="10">
    <source>
        <dbReference type="ARBA" id="ARBA00022737"/>
    </source>
</evidence>
<evidence type="ECO:0000256" key="5">
    <source>
        <dbReference type="ARBA" id="ARBA00022553"/>
    </source>
</evidence>
<organism evidence="23 24">
    <name type="scientific">Acer negundo</name>
    <name type="common">Box elder</name>
    <dbReference type="NCBI Taxonomy" id="4023"/>
    <lineage>
        <taxon>Eukaryota</taxon>
        <taxon>Viridiplantae</taxon>
        <taxon>Streptophyta</taxon>
        <taxon>Embryophyta</taxon>
        <taxon>Tracheophyta</taxon>
        <taxon>Spermatophyta</taxon>
        <taxon>Magnoliopsida</taxon>
        <taxon>eudicotyledons</taxon>
        <taxon>Gunneridae</taxon>
        <taxon>Pentapetalae</taxon>
        <taxon>rosids</taxon>
        <taxon>malvids</taxon>
        <taxon>Sapindales</taxon>
        <taxon>Sapindaceae</taxon>
        <taxon>Hippocastanoideae</taxon>
        <taxon>Acereae</taxon>
        <taxon>Acer</taxon>
    </lineage>
</organism>
<keyword evidence="6" id="KW-0433">Leucine-rich repeat</keyword>
<dbReference type="InterPro" id="IPR011009">
    <property type="entry name" value="Kinase-like_dom_sf"/>
</dbReference>
<protein>
    <recommendedName>
        <fullName evidence="2">non-specific serine/threonine protein kinase</fullName>
        <ecNumber evidence="2">2.7.11.1</ecNumber>
    </recommendedName>
</protein>
<dbReference type="InterPro" id="IPR051564">
    <property type="entry name" value="LRR_receptor-like_kinase"/>
</dbReference>
<dbReference type="SMART" id="SM00220">
    <property type="entry name" value="S_TKc"/>
    <property type="match status" value="1"/>
</dbReference>
<keyword evidence="13 20" id="KW-0067">ATP-binding</keyword>
<evidence type="ECO:0000256" key="3">
    <source>
        <dbReference type="ARBA" id="ARBA00022475"/>
    </source>
</evidence>
<evidence type="ECO:0000259" key="22">
    <source>
        <dbReference type="PROSITE" id="PS50011"/>
    </source>
</evidence>
<evidence type="ECO:0000256" key="1">
    <source>
        <dbReference type="ARBA" id="ARBA00004162"/>
    </source>
</evidence>
<evidence type="ECO:0000256" key="6">
    <source>
        <dbReference type="ARBA" id="ARBA00022614"/>
    </source>
</evidence>
<dbReference type="CDD" id="cd14066">
    <property type="entry name" value="STKc_IRAK"/>
    <property type="match status" value="1"/>
</dbReference>
<accession>A0AAD5P198</accession>
<evidence type="ECO:0000313" key="23">
    <source>
        <dbReference type="EMBL" id="KAI9196015.1"/>
    </source>
</evidence>
<evidence type="ECO:0000256" key="19">
    <source>
        <dbReference type="ARBA" id="ARBA00048679"/>
    </source>
</evidence>
<evidence type="ECO:0000256" key="2">
    <source>
        <dbReference type="ARBA" id="ARBA00012513"/>
    </source>
</evidence>
<dbReference type="FunFam" id="3.30.200.20:FF:000432">
    <property type="entry name" value="LRR receptor-like serine/threonine-protein kinase EFR"/>
    <property type="match status" value="1"/>
</dbReference>
<keyword evidence="9" id="KW-0732">Signal</keyword>
<dbReference type="InterPro" id="IPR000719">
    <property type="entry name" value="Prot_kinase_dom"/>
</dbReference>
<comment type="caution">
    <text evidence="23">The sequence shown here is derived from an EMBL/GenBank/DDBJ whole genome shotgun (WGS) entry which is preliminary data.</text>
</comment>
<dbReference type="PROSITE" id="PS50011">
    <property type="entry name" value="PROTEIN_KINASE_DOM"/>
    <property type="match status" value="1"/>
</dbReference>
<sequence>MLHTAEQFPMVSYAELSKATNEFSSSNMIGQGRYGSVYKGILAEDRMSVAVKVINLQQKGASKSFMAECEALRNIRHRNLIKIITLCSSIDFKRADFKALVYEYMQNGSLEEWLHQSKDQVNVSNLSLIQRLDIAIDVASAIEYLHHHCQPTIVHGDLKPSNVLIDHDMVAHVGDFGLAKFLSDYPLSTESGTQSSSIGIKGTVGYVAPEYGMGSQVSMPGDVYSFGIFLLEMFIGKRPTDNMFHDGLTLHDFAKMSLPESVMEIAEPSLLLEVTTNSNDVENFERLHGEGRVRIEDCLVGSLRIGVLCSMESPADRMEMMDVVAKLCAIRENFLSRRTGDLRPSSVMTIVK</sequence>
<evidence type="ECO:0000313" key="24">
    <source>
        <dbReference type="Proteomes" id="UP001064489"/>
    </source>
</evidence>
<reference evidence="23" key="1">
    <citation type="journal article" date="2022" name="Plant J.">
        <title>Strategies of tolerance reflected in two North American maple genomes.</title>
        <authorList>
            <person name="McEvoy S.L."/>
            <person name="Sezen U.U."/>
            <person name="Trouern-Trend A."/>
            <person name="McMahon S.M."/>
            <person name="Schaberg P.G."/>
            <person name="Yang J."/>
            <person name="Wegrzyn J.L."/>
            <person name="Swenson N.G."/>
        </authorList>
    </citation>
    <scope>NUCLEOTIDE SEQUENCE</scope>
    <source>
        <strain evidence="23">91603</strain>
    </source>
</reference>
<keyword evidence="24" id="KW-1185">Reference proteome</keyword>
<evidence type="ECO:0000256" key="21">
    <source>
        <dbReference type="RuleBase" id="RU000304"/>
    </source>
</evidence>
<evidence type="ECO:0000256" key="18">
    <source>
        <dbReference type="ARBA" id="ARBA00047899"/>
    </source>
</evidence>
<gene>
    <name evidence="23" type="ORF">LWI28_020273</name>
</gene>
<proteinExistence type="inferred from homology"/>
<dbReference type="Gene3D" id="1.10.510.10">
    <property type="entry name" value="Transferase(Phosphotransferase) domain 1"/>
    <property type="match status" value="1"/>
</dbReference>
<keyword evidence="3" id="KW-1003">Cell membrane</keyword>
<dbReference type="FunFam" id="1.10.510.10:FF:000358">
    <property type="entry name" value="Putative leucine-rich repeat receptor-like serine/threonine-protein kinase"/>
    <property type="match status" value="1"/>
</dbReference>
<evidence type="ECO:0000256" key="4">
    <source>
        <dbReference type="ARBA" id="ARBA00022527"/>
    </source>
</evidence>
<dbReference type="PROSITE" id="PS00108">
    <property type="entry name" value="PROTEIN_KINASE_ST"/>
    <property type="match status" value="1"/>
</dbReference>
<comment type="similarity">
    <text evidence="21">Belongs to the protein kinase superfamily.</text>
</comment>
<keyword evidence="10" id="KW-0677">Repeat</keyword>
<comment type="subcellular location">
    <subcellularLocation>
        <location evidence="1">Cell membrane</location>
        <topology evidence="1">Single-pass membrane protein</topology>
    </subcellularLocation>
</comment>
<dbReference type="PROSITE" id="PS00107">
    <property type="entry name" value="PROTEIN_KINASE_ATP"/>
    <property type="match status" value="1"/>
</dbReference>
<keyword evidence="11 20" id="KW-0547">Nucleotide-binding</keyword>
<keyword evidence="7" id="KW-0808">Transferase</keyword>
<dbReference type="AlphaFoldDB" id="A0AAD5P198"/>
<dbReference type="GO" id="GO:0005886">
    <property type="term" value="C:plasma membrane"/>
    <property type="evidence" value="ECO:0007669"/>
    <property type="project" value="UniProtKB-SubCell"/>
</dbReference>
<feature type="binding site" evidence="20">
    <location>
        <position position="52"/>
    </location>
    <ligand>
        <name>ATP</name>
        <dbReference type="ChEBI" id="CHEBI:30616"/>
    </ligand>
</feature>
<dbReference type="Proteomes" id="UP001064489">
    <property type="component" value="Chromosome 1"/>
</dbReference>
<dbReference type="EC" id="2.7.11.1" evidence="2"/>
<name>A0AAD5P198_ACENE</name>
<evidence type="ECO:0000256" key="15">
    <source>
        <dbReference type="ARBA" id="ARBA00023136"/>
    </source>
</evidence>
<feature type="domain" description="Protein kinase" evidence="22">
    <location>
        <begin position="23"/>
        <end position="335"/>
    </location>
</feature>
<dbReference type="SUPFAM" id="SSF56112">
    <property type="entry name" value="Protein kinase-like (PK-like)"/>
    <property type="match status" value="1"/>
</dbReference>
<dbReference type="Pfam" id="PF00069">
    <property type="entry name" value="Pkinase"/>
    <property type="match status" value="1"/>
</dbReference>
<comment type="catalytic activity">
    <reaction evidence="18">
        <text>L-threonyl-[protein] + ATP = O-phospho-L-threonyl-[protein] + ADP + H(+)</text>
        <dbReference type="Rhea" id="RHEA:46608"/>
        <dbReference type="Rhea" id="RHEA-COMP:11060"/>
        <dbReference type="Rhea" id="RHEA-COMP:11605"/>
        <dbReference type="ChEBI" id="CHEBI:15378"/>
        <dbReference type="ChEBI" id="CHEBI:30013"/>
        <dbReference type="ChEBI" id="CHEBI:30616"/>
        <dbReference type="ChEBI" id="CHEBI:61977"/>
        <dbReference type="ChEBI" id="CHEBI:456216"/>
        <dbReference type="EC" id="2.7.11.1"/>
    </reaction>
</comment>
<dbReference type="PANTHER" id="PTHR48055:SF55">
    <property type="entry name" value="PROTEIN KINASE DOMAIN-CONTAINING PROTEIN"/>
    <property type="match status" value="1"/>
</dbReference>
<keyword evidence="4 21" id="KW-0723">Serine/threonine-protein kinase</keyword>
<dbReference type="EMBL" id="JAJSOW010000003">
    <property type="protein sequence ID" value="KAI9196015.1"/>
    <property type="molecule type" value="Genomic_DNA"/>
</dbReference>
<evidence type="ECO:0000256" key="8">
    <source>
        <dbReference type="ARBA" id="ARBA00022692"/>
    </source>
</evidence>
<dbReference type="Gene3D" id="3.30.200.20">
    <property type="entry name" value="Phosphorylase Kinase, domain 1"/>
    <property type="match status" value="1"/>
</dbReference>
<keyword evidence="5" id="KW-0597">Phosphoprotein</keyword>
<keyword evidence="17" id="KW-0325">Glycoprotein</keyword>
<evidence type="ECO:0000256" key="7">
    <source>
        <dbReference type="ARBA" id="ARBA00022679"/>
    </source>
</evidence>
<dbReference type="GO" id="GO:0004674">
    <property type="term" value="F:protein serine/threonine kinase activity"/>
    <property type="evidence" value="ECO:0007669"/>
    <property type="project" value="UniProtKB-KW"/>
</dbReference>
<keyword evidence="16" id="KW-0675">Receptor</keyword>
<dbReference type="InterPro" id="IPR008271">
    <property type="entry name" value="Ser/Thr_kinase_AS"/>
</dbReference>
<dbReference type="InterPro" id="IPR017441">
    <property type="entry name" value="Protein_kinase_ATP_BS"/>
</dbReference>
<evidence type="ECO:0000256" key="9">
    <source>
        <dbReference type="ARBA" id="ARBA00022729"/>
    </source>
</evidence>
<dbReference type="GO" id="GO:0005524">
    <property type="term" value="F:ATP binding"/>
    <property type="evidence" value="ECO:0007669"/>
    <property type="project" value="UniProtKB-UniRule"/>
</dbReference>
<evidence type="ECO:0000256" key="13">
    <source>
        <dbReference type="ARBA" id="ARBA00022840"/>
    </source>
</evidence>
<evidence type="ECO:0000256" key="20">
    <source>
        <dbReference type="PROSITE-ProRule" id="PRU10141"/>
    </source>
</evidence>
<comment type="catalytic activity">
    <reaction evidence="19">
        <text>L-seryl-[protein] + ATP = O-phospho-L-seryl-[protein] + ADP + H(+)</text>
        <dbReference type="Rhea" id="RHEA:17989"/>
        <dbReference type="Rhea" id="RHEA-COMP:9863"/>
        <dbReference type="Rhea" id="RHEA-COMP:11604"/>
        <dbReference type="ChEBI" id="CHEBI:15378"/>
        <dbReference type="ChEBI" id="CHEBI:29999"/>
        <dbReference type="ChEBI" id="CHEBI:30616"/>
        <dbReference type="ChEBI" id="CHEBI:83421"/>
        <dbReference type="ChEBI" id="CHEBI:456216"/>
        <dbReference type="EC" id="2.7.11.1"/>
    </reaction>
</comment>
<keyword evidence="15" id="KW-0472">Membrane</keyword>
<evidence type="ECO:0000256" key="17">
    <source>
        <dbReference type="ARBA" id="ARBA00023180"/>
    </source>
</evidence>
<keyword evidence="8" id="KW-0812">Transmembrane</keyword>
<keyword evidence="14" id="KW-1133">Transmembrane helix</keyword>
<evidence type="ECO:0000256" key="11">
    <source>
        <dbReference type="ARBA" id="ARBA00022741"/>
    </source>
</evidence>
<reference evidence="23" key="2">
    <citation type="submission" date="2023-02" db="EMBL/GenBank/DDBJ databases">
        <authorList>
            <person name="Swenson N.G."/>
            <person name="Wegrzyn J.L."/>
            <person name="Mcevoy S.L."/>
        </authorList>
    </citation>
    <scope>NUCLEOTIDE SEQUENCE</scope>
    <source>
        <strain evidence="23">91603</strain>
        <tissue evidence="23">Leaf</tissue>
    </source>
</reference>
<evidence type="ECO:0000256" key="12">
    <source>
        <dbReference type="ARBA" id="ARBA00022777"/>
    </source>
</evidence>
<evidence type="ECO:0000256" key="14">
    <source>
        <dbReference type="ARBA" id="ARBA00022989"/>
    </source>
</evidence>
<evidence type="ECO:0000256" key="16">
    <source>
        <dbReference type="ARBA" id="ARBA00023170"/>
    </source>
</evidence>